<accession>B8BYA2</accession>
<dbReference type="PROSITE" id="PS51194">
    <property type="entry name" value="HELICASE_CTER"/>
    <property type="match status" value="1"/>
</dbReference>
<dbReference type="Proteomes" id="UP000001449">
    <property type="component" value="Chromosome 3"/>
</dbReference>
<comment type="catalytic activity">
    <reaction evidence="5">
        <text>ATP + H2O = ADP + phosphate + H(+)</text>
        <dbReference type="Rhea" id="RHEA:13065"/>
        <dbReference type="ChEBI" id="CHEBI:15377"/>
        <dbReference type="ChEBI" id="CHEBI:15378"/>
        <dbReference type="ChEBI" id="CHEBI:30616"/>
        <dbReference type="ChEBI" id="CHEBI:43474"/>
        <dbReference type="ChEBI" id="CHEBI:456216"/>
        <dbReference type="EC" id="3.6.4.13"/>
    </reaction>
</comment>
<dbReference type="HOGENOM" id="CLU_003041_26_3_1"/>
<feature type="domain" description="Helicase C-terminal" evidence="6">
    <location>
        <begin position="14"/>
        <end position="156"/>
    </location>
</feature>
<comment type="domain">
    <text evidence="5">The Q motif is unique to and characteristic of the DEAD box family of RNA helicases and controls ATP binding and hydrolysis.</text>
</comment>
<evidence type="ECO:0000256" key="3">
    <source>
        <dbReference type="ARBA" id="ARBA00022840"/>
    </source>
</evidence>
<dbReference type="SUPFAM" id="SSF52540">
    <property type="entry name" value="P-loop containing nucleoside triphosphate hydrolases"/>
    <property type="match status" value="1"/>
</dbReference>
<dbReference type="PaxDb" id="35128-Thaps32693"/>
<dbReference type="eggNOG" id="KOG0342">
    <property type="taxonomic scope" value="Eukaryota"/>
</dbReference>
<keyword evidence="5" id="KW-0347">Helicase</keyword>
<evidence type="ECO:0000256" key="1">
    <source>
        <dbReference type="ARBA" id="ARBA00022741"/>
    </source>
</evidence>
<dbReference type="STRING" id="35128.B8BYA2"/>
<dbReference type="InParanoid" id="B8BYA2"/>
<dbReference type="GO" id="GO:0003723">
    <property type="term" value="F:RNA binding"/>
    <property type="evidence" value="ECO:0007669"/>
    <property type="project" value="UniProtKB-UniRule"/>
</dbReference>
<dbReference type="GO" id="GO:0005524">
    <property type="term" value="F:ATP binding"/>
    <property type="evidence" value="ECO:0007669"/>
    <property type="project" value="UniProtKB-UniRule"/>
</dbReference>
<evidence type="ECO:0000256" key="4">
    <source>
        <dbReference type="ARBA" id="ARBA00022884"/>
    </source>
</evidence>
<evidence type="ECO:0000259" key="6">
    <source>
        <dbReference type="PROSITE" id="PS51194"/>
    </source>
</evidence>
<feature type="non-terminal residue" evidence="7">
    <location>
        <position position="1"/>
    </location>
</feature>
<sequence length="156" mass="18333">GFDHCFVSVPTKDRLSALFATLRRNSERKMVVLFNTWESAKFHALLFRQLELLPVHEMHESMEDVDVVNAHDRFLYCYPGILFASDIAMREFDIPPNVDYIIQYDPPMDPTEYIYRVSNAKIFHTSCHKALLFLSPEAKEMEFMRYFDSANVKVNE</sequence>
<keyword evidence="2 5" id="KW-0378">Hydrolase</keyword>
<dbReference type="InterPro" id="IPR001650">
    <property type="entry name" value="Helicase_C-like"/>
</dbReference>
<comment type="function">
    <text evidence="5">RNA helicase.</text>
</comment>
<proteinExistence type="inferred from homology"/>
<dbReference type="EC" id="3.6.4.13" evidence="5"/>
<dbReference type="AlphaFoldDB" id="B8BYA2"/>
<dbReference type="KEGG" id="tps:THAPSDRAFT_32693"/>
<dbReference type="GO" id="GO:0016787">
    <property type="term" value="F:hydrolase activity"/>
    <property type="evidence" value="ECO:0007669"/>
    <property type="project" value="UniProtKB-KW"/>
</dbReference>
<keyword evidence="1 5" id="KW-0547">Nucleotide-binding</keyword>
<protein>
    <recommendedName>
        <fullName evidence="5">ATP-dependent RNA helicase</fullName>
        <ecNumber evidence="5">3.6.4.13</ecNumber>
    </recommendedName>
</protein>
<evidence type="ECO:0000256" key="2">
    <source>
        <dbReference type="ARBA" id="ARBA00022801"/>
    </source>
</evidence>
<feature type="non-terminal residue" evidence="7">
    <location>
        <position position="156"/>
    </location>
</feature>
<dbReference type="GO" id="GO:0003724">
    <property type="term" value="F:RNA helicase activity"/>
    <property type="evidence" value="ECO:0007669"/>
    <property type="project" value="UniProtKB-EC"/>
</dbReference>
<dbReference type="Gene3D" id="3.40.50.300">
    <property type="entry name" value="P-loop containing nucleotide triphosphate hydrolases"/>
    <property type="match status" value="1"/>
</dbReference>
<keyword evidence="4 5" id="KW-0694">RNA-binding</keyword>
<dbReference type="GeneID" id="7441929"/>
<comment type="similarity">
    <text evidence="5">Belongs to the DEAD box helicase family.</text>
</comment>
<gene>
    <name evidence="7" type="ORF">THAPSDRAFT_32693</name>
</gene>
<organism evidence="7 8">
    <name type="scientific">Thalassiosira pseudonana</name>
    <name type="common">Marine diatom</name>
    <name type="synonym">Cyclotella nana</name>
    <dbReference type="NCBI Taxonomy" id="35128"/>
    <lineage>
        <taxon>Eukaryota</taxon>
        <taxon>Sar</taxon>
        <taxon>Stramenopiles</taxon>
        <taxon>Ochrophyta</taxon>
        <taxon>Bacillariophyta</taxon>
        <taxon>Coscinodiscophyceae</taxon>
        <taxon>Thalassiosirophycidae</taxon>
        <taxon>Thalassiosirales</taxon>
        <taxon>Thalassiosiraceae</taxon>
        <taxon>Thalassiosira</taxon>
    </lineage>
</organism>
<keyword evidence="8" id="KW-1185">Reference proteome</keyword>
<reference evidence="7 8" key="1">
    <citation type="journal article" date="2004" name="Science">
        <title>The genome of the diatom Thalassiosira pseudonana: ecology, evolution, and metabolism.</title>
        <authorList>
            <person name="Armbrust E.V."/>
            <person name="Berges J.A."/>
            <person name="Bowler C."/>
            <person name="Green B.R."/>
            <person name="Martinez D."/>
            <person name="Putnam N.H."/>
            <person name="Zhou S."/>
            <person name="Allen A.E."/>
            <person name="Apt K.E."/>
            <person name="Bechner M."/>
            <person name="Brzezinski M.A."/>
            <person name="Chaal B.K."/>
            <person name="Chiovitti A."/>
            <person name="Davis A.K."/>
            <person name="Demarest M.S."/>
            <person name="Detter J.C."/>
            <person name="Glavina T."/>
            <person name="Goodstein D."/>
            <person name="Hadi M.Z."/>
            <person name="Hellsten U."/>
            <person name="Hildebrand M."/>
            <person name="Jenkins B.D."/>
            <person name="Jurka J."/>
            <person name="Kapitonov V.V."/>
            <person name="Kroger N."/>
            <person name="Lau W.W."/>
            <person name="Lane T.W."/>
            <person name="Larimer F.W."/>
            <person name="Lippmeier J.C."/>
            <person name="Lucas S."/>
            <person name="Medina M."/>
            <person name="Montsant A."/>
            <person name="Obornik M."/>
            <person name="Parker M.S."/>
            <person name="Palenik B."/>
            <person name="Pazour G.J."/>
            <person name="Richardson P.M."/>
            <person name="Rynearson T.A."/>
            <person name="Saito M.A."/>
            <person name="Schwartz D.C."/>
            <person name="Thamatrakoln K."/>
            <person name="Valentin K."/>
            <person name="Vardi A."/>
            <person name="Wilkerson F.P."/>
            <person name="Rokhsar D.S."/>
        </authorList>
    </citation>
    <scope>NUCLEOTIDE SEQUENCE [LARGE SCALE GENOMIC DNA]</scope>
    <source>
        <strain evidence="7 8">CCMP1335</strain>
    </source>
</reference>
<dbReference type="PANTHER" id="PTHR24031">
    <property type="entry name" value="RNA HELICASE"/>
    <property type="match status" value="1"/>
</dbReference>
<dbReference type="Pfam" id="PF00271">
    <property type="entry name" value="Helicase_C"/>
    <property type="match status" value="1"/>
</dbReference>
<reference evidence="7 8" key="2">
    <citation type="journal article" date="2008" name="Nature">
        <title>The Phaeodactylum genome reveals the evolutionary history of diatom genomes.</title>
        <authorList>
            <person name="Bowler C."/>
            <person name="Allen A.E."/>
            <person name="Badger J.H."/>
            <person name="Grimwood J."/>
            <person name="Jabbari K."/>
            <person name="Kuo A."/>
            <person name="Maheswari U."/>
            <person name="Martens C."/>
            <person name="Maumus F."/>
            <person name="Otillar R.P."/>
            <person name="Rayko E."/>
            <person name="Salamov A."/>
            <person name="Vandepoele K."/>
            <person name="Beszteri B."/>
            <person name="Gruber A."/>
            <person name="Heijde M."/>
            <person name="Katinka M."/>
            <person name="Mock T."/>
            <person name="Valentin K."/>
            <person name="Verret F."/>
            <person name="Berges J.A."/>
            <person name="Brownlee C."/>
            <person name="Cadoret J.P."/>
            <person name="Chiovitti A."/>
            <person name="Choi C.J."/>
            <person name="Coesel S."/>
            <person name="De Martino A."/>
            <person name="Detter J.C."/>
            <person name="Durkin C."/>
            <person name="Falciatore A."/>
            <person name="Fournet J."/>
            <person name="Haruta M."/>
            <person name="Huysman M.J."/>
            <person name="Jenkins B.D."/>
            <person name="Jiroutova K."/>
            <person name="Jorgensen R.E."/>
            <person name="Joubert Y."/>
            <person name="Kaplan A."/>
            <person name="Kroger N."/>
            <person name="Kroth P.G."/>
            <person name="La Roche J."/>
            <person name="Lindquist E."/>
            <person name="Lommer M."/>
            <person name="Martin-Jezequel V."/>
            <person name="Lopez P.J."/>
            <person name="Lucas S."/>
            <person name="Mangogna M."/>
            <person name="McGinnis K."/>
            <person name="Medlin L.K."/>
            <person name="Montsant A."/>
            <person name="Oudot-Le Secq M.P."/>
            <person name="Napoli C."/>
            <person name="Obornik M."/>
            <person name="Parker M.S."/>
            <person name="Petit J.L."/>
            <person name="Porcel B.M."/>
            <person name="Poulsen N."/>
            <person name="Robison M."/>
            <person name="Rychlewski L."/>
            <person name="Rynearson T.A."/>
            <person name="Schmutz J."/>
            <person name="Shapiro H."/>
            <person name="Siaut M."/>
            <person name="Stanley M."/>
            <person name="Sussman M.R."/>
            <person name="Taylor A.R."/>
            <person name="Vardi A."/>
            <person name="von Dassow P."/>
            <person name="Vyverman W."/>
            <person name="Willis A."/>
            <person name="Wyrwicz L.S."/>
            <person name="Rokhsar D.S."/>
            <person name="Weissenbach J."/>
            <person name="Armbrust E.V."/>
            <person name="Green B.R."/>
            <person name="Van de Peer Y."/>
            <person name="Grigoriev I.V."/>
        </authorList>
    </citation>
    <scope>NUCLEOTIDE SEQUENCE [LARGE SCALE GENOMIC DNA]</scope>
    <source>
        <strain evidence="7 8">CCMP1335</strain>
    </source>
</reference>
<evidence type="ECO:0000256" key="5">
    <source>
        <dbReference type="RuleBase" id="RU365068"/>
    </source>
</evidence>
<dbReference type="RefSeq" id="XP_002288904.1">
    <property type="nucleotide sequence ID" value="XM_002288868.1"/>
</dbReference>
<evidence type="ECO:0000313" key="8">
    <source>
        <dbReference type="Proteomes" id="UP000001449"/>
    </source>
</evidence>
<dbReference type="EMBL" id="CM000640">
    <property type="protein sequence ID" value="EED94340.1"/>
    <property type="molecule type" value="Genomic_DNA"/>
</dbReference>
<keyword evidence="3 5" id="KW-0067">ATP-binding</keyword>
<dbReference type="InterPro" id="IPR027417">
    <property type="entry name" value="P-loop_NTPase"/>
</dbReference>
<evidence type="ECO:0000313" key="7">
    <source>
        <dbReference type="EMBL" id="EED94340.1"/>
    </source>
</evidence>
<name>B8BYA2_THAPS</name>